<proteinExistence type="predicted"/>
<feature type="signal peptide" evidence="2">
    <location>
        <begin position="1"/>
        <end position="26"/>
    </location>
</feature>
<keyword evidence="2" id="KW-0732">Signal</keyword>
<organism evidence="3 4">
    <name type="scientific">Paenibacillus hexagrammi</name>
    <dbReference type="NCBI Taxonomy" id="2908839"/>
    <lineage>
        <taxon>Bacteria</taxon>
        <taxon>Bacillati</taxon>
        <taxon>Bacillota</taxon>
        <taxon>Bacilli</taxon>
        <taxon>Bacillales</taxon>
        <taxon>Paenibacillaceae</taxon>
        <taxon>Paenibacillus</taxon>
    </lineage>
</organism>
<feature type="coiled-coil region" evidence="1">
    <location>
        <begin position="166"/>
        <end position="234"/>
    </location>
</feature>
<evidence type="ECO:0000256" key="1">
    <source>
        <dbReference type="SAM" id="Coils"/>
    </source>
</evidence>
<evidence type="ECO:0000313" key="3">
    <source>
        <dbReference type="EMBL" id="UJF32989.1"/>
    </source>
</evidence>
<protein>
    <submittedName>
        <fullName evidence="3">Coiled-coil domain-containing protein</fullName>
    </submittedName>
</protein>
<keyword evidence="4" id="KW-1185">Reference proteome</keyword>
<dbReference type="Proteomes" id="UP001649230">
    <property type="component" value="Chromosome"/>
</dbReference>
<feature type="chain" id="PRO_5046288538" evidence="2">
    <location>
        <begin position="27"/>
        <end position="260"/>
    </location>
</feature>
<evidence type="ECO:0000256" key="2">
    <source>
        <dbReference type="SAM" id="SignalP"/>
    </source>
</evidence>
<sequence length="260" mass="27542">MKSLKSKIAVGVIATGLVAGMGTAFAAKDAGGQLQNWYIAASTITKGLIAGDVAGYVKNQSAQFKSDSAAIDSNAVTNVKVTGDTETSRVTGNITKSVDQYASQLDSKSKDIKSYMPGEYDSAVAFSNGINNGIVKGIADTGTANIKKDVPAQGAASLNGLNTTVATAQTQAVQDLNKKIEETKGELKDLLQKERETADTEIKANLDKQVIDKKAELQKLADDLEKQNKDAITNQGKSLEDKALKDLDNIVNDIDGTRLW</sequence>
<keyword evidence="1" id="KW-0175">Coiled coil</keyword>
<accession>A0ABY3SGY2</accession>
<gene>
    <name evidence="3" type="ORF">L0M14_26000</name>
</gene>
<evidence type="ECO:0000313" key="4">
    <source>
        <dbReference type="Proteomes" id="UP001649230"/>
    </source>
</evidence>
<name>A0ABY3SGY2_9BACL</name>
<dbReference type="RefSeq" id="WP_235119332.1">
    <property type="nucleotide sequence ID" value="NZ_CP090978.1"/>
</dbReference>
<reference evidence="3 4" key="1">
    <citation type="journal article" date="2024" name="Int. J. Syst. Evol. Microbiol.">
        <title>Paenibacillus hexagrammi sp. nov., a novel bacterium isolated from the gut content of Hexagrammos agrammus.</title>
        <authorList>
            <person name="Jung H.K."/>
            <person name="Kim D.G."/>
            <person name="Zin H."/>
            <person name="Park J."/>
            <person name="Jung H."/>
            <person name="Kim Y.O."/>
            <person name="Kong H.J."/>
            <person name="Kim J.W."/>
            <person name="Kim Y.S."/>
        </authorList>
    </citation>
    <scope>NUCLEOTIDE SEQUENCE [LARGE SCALE GENOMIC DNA]</scope>
    <source>
        <strain evidence="3 4">YPD9-1</strain>
    </source>
</reference>
<dbReference type="EMBL" id="CP090978">
    <property type="protein sequence ID" value="UJF32989.1"/>
    <property type="molecule type" value="Genomic_DNA"/>
</dbReference>